<dbReference type="Pfam" id="PF12770">
    <property type="entry name" value="CHAT"/>
    <property type="match status" value="1"/>
</dbReference>
<dbReference type="RefSeq" id="WP_354643622.1">
    <property type="nucleotide sequence ID" value="NZ_CP159872.1"/>
</dbReference>
<evidence type="ECO:0000259" key="1">
    <source>
        <dbReference type="Pfam" id="PF12770"/>
    </source>
</evidence>
<name>A0AAU8K5D2_9ACTN</name>
<protein>
    <submittedName>
        <fullName evidence="2">CHAT domain-containing protein</fullName>
    </submittedName>
</protein>
<accession>A0AAU8K5D2</accession>
<proteinExistence type="predicted"/>
<feature type="domain" description="CHAT" evidence="1">
    <location>
        <begin position="96"/>
        <end position="343"/>
    </location>
</feature>
<evidence type="ECO:0000313" key="2">
    <source>
        <dbReference type="EMBL" id="XCM82690.1"/>
    </source>
</evidence>
<reference evidence="2" key="1">
    <citation type="submission" date="2024-06" db="EMBL/GenBank/DDBJ databases">
        <title>The genome sequences of Kitasatospora sp. strain HUAS MG31.</title>
        <authorList>
            <person name="Mo P."/>
        </authorList>
    </citation>
    <scope>NUCLEOTIDE SEQUENCE</scope>
    <source>
        <strain evidence="2">HUAS MG31</strain>
    </source>
</reference>
<sequence>MTGSVQLLVLPAGTTDEFAQFYVLRNGTWHDVPLTTMPKLGGSKVREGVERNLREVGGRIGAGSGPIALAALHTKAVGYWDNLVPEGVRAAVAEALRESDGPPEILVHAHEGLEWIPWELLNDGTEWLAVSCRIARMPIVPNGPVGEAARHPVRNARSFLGREVIDAVDGADYTEWSGSLRAVEKAGGDLRLFPPHGAEDYPTIQDIKNADCADLIHITCHGALDESGEPCLRLDPEEDLFSNVDVGTARAMRFVPPGPLVFGNACSSAATAGGDQEVTITRGLGVAFFDRGASAFIGSIAPVGKVMALRFATVFYRHLLEDELAVGEALRLTKQDFAQHDAEDPSWLFYCLYGSPTSRFVPAATIAAPPP</sequence>
<dbReference type="KEGG" id="kcm:ABWK59_29145"/>
<organism evidence="2">
    <name type="scientific">Kitasatospora camelliae</name>
    <dbReference type="NCBI Taxonomy" id="3156397"/>
    <lineage>
        <taxon>Bacteria</taxon>
        <taxon>Bacillati</taxon>
        <taxon>Actinomycetota</taxon>
        <taxon>Actinomycetes</taxon>
        <taxon>Kitasatosporales</taxon>
        <taxon>Streptomycetaceae</taxon>
        <taxon>Kitasatospora</taxon>
    </lineage>
</organism>
<dbReference type="AlphaFoldDB" id="A0AAU8K5D2"/>
<gene>
    <name evidence="2" type="ORF">ABWK59_29145</name>
</gene>
<dbReference type="EMBL" id="CP159872">
    <property type="protein sequence ID" value="XCM82690.1"/>
    <property type="molecule type" value="Genomic_DNA"/>
</dbReference>
<dbReference type="InterPro" id="IPR024983">
    <property type="entry name" value="CHAT_dom"/>
</dbReference>